<dbReference type="Proteomes" id="UP001605036">
    <property type="component" value="Unassembled WGS sequence"/>
</dbReference>
<dbReference type="InterPro" id="IPR032098">
    <property type="entry name" value="Acyltransf_C"/>
</dbReference>
<evidence type="ECO:0000256" key="1">
    <source>
        <dbReference type="ARBA" id="ARBA00001141"/>
    </source>
</evidence>
<feature type="transmembrane region" description="Helical" evidence="8">
    <location>
        <begin position="334"/>
        <end position="352"/>
    </location>
</feature>
<feature type="compositionally biased region" description="Low complexity" evidence="7">
    <location>
        <begin position="360"/>
        <end position="369"/>
    </location>
</feature>
<protein>
    <recommendedName>
        <fullName evidence="4">1-acylglycerol-3-phosphate O-acyltransferase</fullName>
        <ecNumber evidence="4">2.3.1.51</ecNumber>
    </recommendedName>
</protein>
<comment type="catalytic activity">
    <reaction evidence="1">
        <text>a 1-acyl-sn-glycero-3-phosphate + an acyl-CoA = a 1,2-diacyl-sn-glycero-3-phosphate + CoA</text>
        <dbReference type="Rhea" id="RHEA:19709"/>
        <dbReference type="ChEBI" id="CHEBI:57287"/>
        <dbReference type="ChEBI" id="CHEBI:57970"/>
        <dbReference type="ChEBI" id="CHEBI:58342"/>
        <dbReference type="ChEBI" id="CHEBI:58608"/>
        <dbReference type="EC" id="2.3.1.51"/>
    </reaction>
</comment>
<feature type="domain" description="Phospholipid/glycerol acyltransferase" evidence="9">
    <location>
        <begin position="84"/>
        <end position="206"/>
    </location>
</feature>
<dbReference type="CDD" id="cd07990">
    <property type="entry name" value="LPLAT_LCLAT1-like"/>
    <property type="match status" value="1"/>
</dbReference>
<evidence type="ECO:0000256" key="4">
    <source>
        <dbReference type="ARBA" id="ARBA00013211"/>
    </source>
</evidence>
<dbReference type="GO" id="GO:0003841">
    <property type="term" value="F:1-acylglycerol-3-phosphate O-acyltransferase activity"/>
    <property type="evidence" value="ECO:0007669"/>
    <property type="project" value="UniProtKB-EC"/>
</dbReference>
<name>A0ABD1Z0A6_9MARC</name>
<gene>
    <name evidence="10" type="ORF">R1flu_007867</name>
</gene>
<evidence type="ECO:0000256" key="8">
    <source>
        <dbReference type="SAM" id="Phobius"/>
    </source>
</evidence>
<dbReference type="SUPFAM" id="SSF69593">
    <property type="entry name" value="Glycerol-3-phosphate (1)-acyltransferase"/>
    <property type="match status" value="1"/>
</dbReference>
<dbReference type="Pfam" id="PF16076">
    <property type="entry name" value="Acyltransf_C"/>
    <property type="match status" value="1"/>
</dbReference>
<dbReference type="EC" id="2.3.1.51" evidence="4"/>
<keyword evidence="11" id="KW-1185">Reference proteome</keyword>
<evidence type="ECO:0000256" key="6">
    <source>
        <dbReference type="ARBA" id="ARBA00023315"/>
    </source>
</evidence>
<keyword evidence="8" id="KW-0472">Membrane</keyword>
<dbReference type="EMBL" id="JBHFFA010000003">
    <property type="protein sequence ID" value="KAL2636388.1"/>
    <property type="molecule type" value="Genomic_DNA"/>
</dbReference>
<dbReference type="InterPro" id="IPR002123">
    <property type="entry name" value="Plipid/glycerol_acylTrfase"/>
</dbReference>
<proteinExistence type="inferred from homology"/>
<comment type="similarity">
    <text evidence="3">Belongs to the 1-acyl-sn-glycerol-3-phosphate acyltransferase family.</text>
</comment>
<organism evidence="10 11">
    <name type="scientific">Riccia fluitans</name>
    <dbReference type="NCBI Taxonomy" id="41844"/>
    <lineage>
        <taxon>Eukaryota</taxon>
        <taxon>Viridiplantae</taxon>
        <taxon>Streptophyta</taxon>
        <taxon>Embryophyta</taxon>
        <taxon>Marchantiophyta</taxon>
        <taxon>Marchantiopsida</taxon>
        <taxon>Marchantiidae</taxon>
        <taxon>Marchantiales</taxon>
        <taxon>Ricciaceae</taxon>
        <taxon>Riccia</taxon>
    </lineage>
</organism>
<evidence type="ECO:0000313" key="10">
    <source>
        <dbReference type="EMBL" id="KAL2636388.1"/>
    </source>
</evidence>
<dbReference type="AlphaFoldDB" id="A0ABD1Z0A6"/>
<keyword evidence="8" id="KW-0812">Transmembrane</keyword>
<evidence type="ECO:0000256" key="5">
    <source>
        <dbReference type="ARBA" id="ARBA00022679"/>
    </source>
</evidence>
<dbReference type="Pfam" id="PF01553">
    <property type="entry name" value="Acyltransferase"/>
    <property type="match status" value="1"/>
</dbReference>
<comment type="pathway">
    <text evidence="2">Phospholipid metabolism; CDP-diacylglycerol biosynthesis; CDP-diacylglycerol from sn-glycerol 3-phosphate: step 2/3.</text>
</comment>
<dbReference type="SMART" id="SM00563">
    <property type="entry name" value="PlsC"/>
    <property type="match status" value="1"/>
</dbReference>
<feature type="region of interest" description="Disordered" evidence="7">
    <location>
        <begin position="355"/>
        <end position="383"/>
    </location>
</feature>
<keyword evidence="8" id="KW-1133">Transmembrane helix</keyword>
<comment type="caution">
    <text evidence="10">The sequence shown here is derived from an EMBL/GenBank/DDBJ whole genome shotgun (WGS) entry which is preliminary data.</text>
</comment>
<evidence type="ECO:0000256" key="3">
    <source>
        <dbReference type="ARBA" id="ARBA00008655"/>
    </source>
</evidence>
<evidence type="ECO:0000256" key="2">
    <source>
        <dbReference type="ARBA" id="ARBA00004728"/>
    </source>
</evidence>
<evidence type="ECO:0000259" key="9">
    <source>
        <dbReference type="SMART" id="SM00563"/>
    </source>
</evidence>
<accession>A0ABD1Z0A6</accession>
<dbReference type="PANTHER" id="PTHR10983:SF24">
    <property type="entry name" value="1-ACYLGLYCEROL-3-PHOSPHATE O-ACYLTRANSFERASE 3, ISOFORM E-RELATED"/>
    <property type="match status" value="1"/>
</dbReference>
<evidence type="ECO:0000256" key="7">
    <source>
        <dbReference type="SAM" id="MobiDB-lite"/>
    </source>
</evidence>
<keyword evidence="6" id="KW-0012">Acyltransferase</keyword>
<sequence>MALSFIALPLGLMFLGSGLILNIFQVLSLLVVLPFSRKAYRVTNMVLMNQLWSQLVWLLEWWGGVEVKLYTDEDSLKYIGKEHALLICNHRSDIDWLVGWCLSHRFGVLGGTRAVMKYSSIFLPVVGWSMYFSEYVFLRRSWAQDEVTLKAGYQSLKGFPRPFWLALFVEGTRYTQKKLEDAQKYAIENNMHVPRNVLIPRTKGFVSAIANLREFTPAVYDMTLAVATDSPNPTMAGIMKREASTVHIHLRRVPMEMMPKTDEEVSAWCKEAFVKKDDMLDEHAKTNSFGEHLYRPFVPSKAPLYIVIVWSTFLLTSSVYLLRDVLSTSRGFMYISGVLLVVFVMVEILIGASKADRSTGPKSGSRSSSVRNTAAVETEVKEE</sequence>
<dbReference type="PANTHER" id="PTHR10983">
    <property type="entry name" value="1-ACYLGLYCEROL-3-PHOSPHATE ACYLTRANSFERASE-RELATED"/>
    <property type="match status" value="1"/>
</dbReference>
<feature type="transmembrane region" description="Helical" evidence="8">
    <location>
        <begin position="6"/>
        <end position="35"/>
    </location>
</feature>
<evidence type="ECO:0000313" key="11">
    <source>
        <dbReference type="Proteomes" id="UP001605036"/>
    </source>
</evidence>
<reference evidence="10 11" key="1">
    <citation type="submission" date="2024-09" db="EMBL/GenBank/DDBJ databases">
        <title>Chromosome-scale assembly of Riccia fluitans.</title>
        <authorList>
            <person name="Paukszto L."/>
            <person name="Sawicki J."/>
            <person name="Karawczyk K."/>
            <person name="Piernik-Szablinska J."/>
            <person name="Szczecinska M."/>
            <person name="Mazdziarz M."/>
        </authorList>
    </citation>
    <scope>NUCLEOTIDE SEQUENCE [LARGE SCALE GENOMIC DNA]</scope>
    <source>
        <strain evidence="10">Rf_01</strain>
        <tissue evidence="10">Aerial parts of the thallus</tissue>
    </source>
</reference>
<feature type="transmembrane region" description="Helical" evidence="8">
    <location>
        <begin position="302"/>
        <end position="322"/>
    </location>
</feature>
<keyword evidence="5" id="KW-0808">Transferase</keyword>